<organism evidence="4 5">
    <name type="scientific">Bonamia ostreae</name>
    <dbReference type="NCBI Taxonomy" id="126728"/>
    <lineage>
        <taxon>Eukaryota</taxon>
        <taxon>Sar</taxon>
        <taxon>Rhizaria</taxon>
        <taxon>Endomyxa</taxon>
        <taxon>Ascetosporea</taxon>
        <taxon>Haplosporida</taxon>
        <taxon>Bonamia</taxon>
    </lineage>
</organism>
<dbReference type="Pfam" id="PF00249">
    <property type="entry name" value="Myb_DNA-binding"/>
    <property type="match status" value="1"/>
</dbReference>
<evidence type="ECO:0000259" key="2">
    <source>
        <dbReference type="PROSITE" id="PS51293"/>
    </source>
</evidence>
<dbReference type="EMBL" id="JBDODL010006461">
    <property type="protein sequence ID" value="MES1923497.1"/>
    <property type="molecule type" value="Genomic_DNA"/>
</dbReference>
<dbReference type="SUPFAM" id="SSF46689">
    <property type="entry name" value="Homeodomain-like"/>
    <property type="match status" value="1"/>
</dbReference>
<feature type="domain" description="SANT" evidence="2">
    <location>
        <begin position="24"/>
        <end position="76"/>
    </location>
</feature>
<proteinExistence type="predicted"/>
<reference evidence="4 5" key="1">
    <citation type="journal article" date="2024" name="BMC Biol.">
        <title>Comparative genomics of Ascetosporea gives new insight into the evolutionary basis for animal parasitism in Rhizaria.</title>
        <authorList>
            <person name="Hiltunen Thoren M."/>
            <person name="Onut-Brannstrom I."/>
            <person name="Alfjorden A."/>
            <person name="Peckova H."/>
            <person name="Swords F."/>
            <person name="Hooper C."/>
            <person name="Holzer A.S."/>
            <person name="Bass D."/>
            <person name="Burki F."/>
        </authorList>
    </citation>
    <scope>NUCLEOTIDE SEQUENCE [LARGE SCALE GENOMIC DNA]</scope>
    <source>
        <strain evidence="4">20-A016</strain>
    </source>
</reference>
<dbReference type="InterPro" id="IPR009057">
    <property type="entry name" value="Homeodomain-like_sf"/>
</dbReference>
<feature type="domain" description="Myb-like" evidence="1">
    <location>
        <begin position="29"/>
        <end position="72"/>
    </location>
</feature>
<protein>
    <submittedName>
        <fullName evidence="4">Uncharacterized protein</fullName>
    </submittedName>
</protein>
<dbReference type="PROSITE" id="PS51293">
    <property type="entry name" value="SANT"/>
    <property type="match status" value="1"/>
</dbReference>
<dbReference type="SMART" id="SM00717">
    <property type="entry name" value="SANT"/>
    <property type="match status" value="1"/>
</dbReference>
<dbReference type="InterPro" id="IPR001005">
    <property type="entry name" value="SANT/Myb"/>
</dbReference>
<dbReference type="PROSITE" id="PS51294">
    <property type="entry name" value="HTH_MYB"/>
    <property type="match status" value="1"/>
</dbReference>
<dbReference type="Proteomes" id="UP001439008">
    <property type="component" value="Unassembled WGS sequence"/>
</dbReference>
<dbReference type="PANTHER" id="PTHR12374">
    <property type="entry name" value="TRANSCRIPTIONAL ADAPTOR 2 ADA2 -RELATED"/>
    <property type="match status" value="1"/>
</dbReference>
<evidence type="ECO:0000259" key="3">
    <source>
        <dbReference type="PROSITE" id="PS51294"/>
    </source>
</evidence>
<evidence type="ECO:0000313" key="5">
    <source>
        <dbReference type="Proteomes" id="UP001439008"/>
    </source>
</evidence>
<comment type="caution">
    <text evidence="4">The sequence shown here is derived from an EMBL/GenBank/DDBJ whole genome shotgun (WGS) entry which is preliminary data.</text>
</comment>
<keyword evidence="5" id="KW-1185">Reference proteome</keyword>
<dbReference type="PANTHER" id="PTHR12374:SF20">
    <property type="entry name" value="TRANSCRIPTIONAL ADAPTER 2-ALPHA"/>
    <property type="match status" value="1"/>
</dbReference>
<evidence type="ECO:0000313" key="4">
    <source>
        <dbReference type="EMBL" id="MES1923497.1"/>
    </source>
</evidence>
<dbReference type="InterPro" id="IPR017884">
    <property type="entry name" value="SANT_dom"/>
</dbReference>
<dbReference type="Gene3D" id="1.10.10.60">
    <property type="entry name" value="Homeodomain-like"/>
    <property type="match status" value="1"/>
</dbReference>
<gene>
    <name evidence="4" type="ORF">MHBO_005073</name>
</gene>
<accession>A0ABV2AVX7</accession>
<dbReference type="PROSITE" id="PS50090">
    <property type="entry name" value="MYB_LIKE"/>
    <property type="match status" value="1"/>
</dbReference>
<dbReference type="InterPro" id="IPR017930">
    <property type="entry name" value="Myb_dom"/>
</dbReference>
<name>A0ABV2AVX7_9EUKA</name>
<sequence>MGLSVPPHEASHRYRVIEPIKTPLFEIEWTADEELLLLEGIQLYGFGNWADVAEHVGSKSKYRCETHFSKKYLESKNAPFPETILDENSKILNKREKGEDVRKFLEQIKKFKSVSFPSLKISNPGKPKLLSKSEMHPSMLSVSLYPHF</sequence>
<feature type="domain" description="HTH myb-type" evidence="3">
    <location>
        <begin position="29"/>
        <end position="76"/>
    </location>
</feature>
<dbReference type="CDD" id="cd00167">
    <property type="entry name" value="SANT"/>
    <property type="match status" value="1"/>
</dbReference>
<evidence type="ECO:0000259" key="1">
    <source>
        <dbReference type="PROSITE" id="PS50090"/>
    </source>
</evidence>